<dbReference type="PROSITE" id="PS51318">
    <property type="entry name" value="TAT"/>
    <property type="match status" value="1"/>
</dbReference>
<proteinExistence type="inferred from homology"/>
<comment type="caution">
    <text evidence="4">The sequence shown here is derived from an EMBL/GenBank/DDBJ whole genome shotgun (WGS) entry which is preliminary data.</text>
</comment>
<evidence type="ECO:0000256" key="1">
    <source>
        <dbReference type="ARBA" id="ARBA00006096"/>
    </source>
</evidence>
<comment type="similarity">
    <text evidence="1">Belongs to the peptidase S13 family.</text>
</comment>
<sequence>MLPQPRPSRRSMLALLGAAPLAATGVLASSGTAHARTGRQPADDPALDAAIQRIIGRPEFQGARWAMAFHSLDDEKRVYSMNPGELFVAGSAYKVFVAGTAFEALGAPGHRFRTRVYRTGPVSRGVLHGDLVLVAGCDLLIGGRMRPDGTLALPDPDHTYGTTPGAAAAPGDPLAVLREIAGEVAARGIRRVTGRVLVDVSLFREAPENIGNGGIPITVSPMMVNDNVVDVTVTPGAASGAPAVLHVSPDIGYVRVVNEVRTIAASGTPGPGNLAFTGDTANPDGTRTVTLTGDIPVDTPHLFRAYYVPSPVRFAQTAFAQALRDSGIEASVRDVTPAPAAHHPDRNRLAEHVSLPLPEQLMGMLKVSSNPHAVAWPYIVGAVADGEPDNPVAAYEARRRRLYEQAGLDPDSVSEQDHLYTSDFFIGFLSHLWRQSYFPRFRSALPIMGRDGTLANVQVDSPAAGHVHAKTGTSLSHGSTRSVSSALAGYIDLPDGRSIAFAEFVYLPTDSPESQYHLTGEVLGELATTVYLSQS</sequence>
<dbReference type="InParanoid" id="A0A4R5C5T2"/>
<dbReference type="GO" id="GO:0000270">
    <property type="term" value="P:peptidoglycan metabolic process"/>
    <property type="evidence" value="ECO:0007669"/>
    <property type="project" value="TreeGrafter"/>
</dbReference>
<dbReference type="NCBIfam" id="TIGR00666">
    <property type="entry name" value="PBP4"/>
    <property type="match status" value="1"/>
</dbReference>
<dbReference type="InterPro" id="IPR012338">
    <property type="entry name" value="Beta-lactam/transpept-like"/>
</dbReference>
<keyword evidence="4" id="KW-0121">Carboxypeptidase</keyword>
<dbReference type="PANTHER" id="PTHR30023:SF0">
    <property type="entry name" value="PENICILLIN-SENSITIVE CARBOXYPEPTIDASE A"/>
    <property type="match status" value="1"/>
</dbReference>
<dbReference type="Pfam" id="PF02113">
    <property type="entry name" value="Peptidase_S13"/>
    <property type="match status" value="1"/>
</dbReference>
<keyword evidence="5" id="KW-1185">Reference proteome</keyword>
<gene>
    <name evidence="4" type="primary">dacB</name>
    <name evidence="4" type="ORF">E1269_31495</name>
</gene>
<evidence type="ECO:0000313" key="5">
    <source>
        <dbReference type="Proteomes" id="UP000294739"/>
    </source>
</evidence>
<dbReference type="InterPro" id="IPR006311">
    <property type="entry name" value="TAT_signal"/>
</dbReference>
<evidence type="ECO:0000256" key="2">
    <source>
        <dbReference type="ARBA" id="ARBA00022801"/>
    </source>
</evidence>
<dbReference type="Gene3D" id="3.40.710.10">
    <property type="entry name" value="DD-peptidase/beta-lactamase superfamily"/>
    <property type="match status" value="1"/>
</dbReference>
<dbReference type="PANTHER" id="PTHR30023">
    <property type="entry name" value="D-ALANYL-D-ALANINE CARBOXYPEPTIDASE"/>
    <property type="match status" value="1"/>
</dbReference>
<dbReference type="GO" id="GO:0006508">
    <property type="term" value="P:proteolysis"/>
    <property type="evidence" value="ECO:0007669"/>
    <property type="project" value="InterPro"/>
</dbReference>
<organism evidence="4 5">
    <name type="scientific">Jiangella asiatica</name>
    <dbReference type="NCBI Taxonomy" id="2530372"/>
    <lineage>
        <taxon>Bacteria</taxon>
        <taxon>Bacillati</taxon>
        <taxon>Actinomycetota</taxon>
        <taxon>Actinomycetes</taxon>
        <taxon>Jiangellales</taxon>
        <taxon>Jiangellaceae</taxon>
        <taxon>Jiangella</taxon>
    </lineage>
</organism>
<feature type="chain" id="PRO_5038403609" evidence="3">
    <location>
        <begin position="36"/>
        <end position="535"/>
    </location>
</feature>
<feature type="signal peptide" evidence="3">
    <location>
        <begin position="1"/>
        <end position="35"/>
    </location>
</feature>
<evidence type="ECO:0000256" key="3">
    <source>
        <dbReference type="SAM" id="SignalP"/>
    </source>
</evidence>
<dbReference type="GO" id="GO:0009002">
    <property type="term" value="F:serine-type D-Ala-D-Ala carboxypeptidase activity"/>
    <property type="evidence" value="ECO:0007669"/>
    <property type="project" value="UniProtKB-EC"/>
</dbReference>
<keyword evidence="2 4" id="KW-0378">Hydrolase</keyword>
<keyword evidence="3" id="KW-0732">Signal</keyword>
<reference evidence="4 5" key="1">
    <citation type="submission" date="2019-03" db="EMBL/GenBank/DDBJ databases">
        <title>Draft genome sequences of novel Actinobacteria.</title>
        <authorList>
            <person name="Sahin N."/>
            <person name="Ay H."/>
            <person name="Saygin H."/>
        </authorList>
    </citation>
    <scope>NUCLEOTIDE SEQUENCE [LARGE SCALE GENOMIC DNA]</scope>
    <source>
        <strain evidence="4 5">5K138</strain>
    </source>
</reference>
<evidence type="ECO:0000313" key="4">
    <source>
        <dbReference type="EMBL" id="TDD95018.1"/>
    </source>
</evidence>
<dbReference type="InterPro" id="IPR000667">
    <property type="entry name" value="Peptidase_S13"/>
</dbReference>
<accession>A0A4R5C5T2</accession>
<dbReference type="Gene3D" id="3.50.80.20">
    <property type="entry name" value="D-Ala-D-Ala carboxypeptidase C, peptidase S13"/>
    <property type="match status" value="1"/>
</dbReference>
<dbReference type="OrthoDB" id="9802627at2"/>
<dbReference type="AlphaFoldDB" id="A0A4R5C5T2"/>
<dbReference type="EC" id="3.4.16.4" evidence="4"/>
<keyword evidence="4" id="KW-0645">Protease</keyword>
<dbReference type="Proteomes" id="UP000294739">
    <property type="component" value="Unassembled WGS sequence"/>
</dbReference>
<name>A0A4R5C5T2_9ACTN</name>
<dbReference type="EMBL" id="SMKZ01000098">
    <property type="protein sequence ID" value="TDD95018.1"/>
    <property type="molecule type" value="Genomic_DNA"/>
</dbReference>
<dbReference type="SUPFAM" id="SSF56601">
    <property type="entry name" value="beta-lactamase/transpeptidase-like"/>
    <property type="match status" value="1"/>
</dbReference>
<protein>
    <submittedName>
        <fullName evidence="4">D-alanyl-D-alanine carboxypeptidase/D-alanyl-D-alanine-endopeptidase</fullName>
        <ecNumber evidence="4">3.4.16.4</ecNumber>
    </submittedName>
</protein>